<dbReference type="Gene3D" id="1.20.1250.20">
    <property type="entry name" value="MFS general substrate transporter like domains"/>
    <property type="match status" value="1"/>
</dbReference>
<gene>
    <name evidence="9" type="ORF">BHQ10_003071</name>
</gene>
<feature type="domain" description="Major facilitator superfamily (MFS) profile" evidence="8">
    <location>
        <begin position="40"/>
        <end position="537"/>
    </location>
</feature>
<feature type="transmembrane region" description="Helical" evidence="7">
    <location>
        <begin position="506"/>
        <end position="527"/>
    </location>
</feature>
<dbReference type="EMBL" id="MIKG01000004">
    <property type="protein sequence ID" value="RAO67059.1"/>
    <property type="molecule type" value="Genomic_DNA"/>
</dbReference>
<dbReference type="OrthoDB" id="10021397at2759"/>
<dbReference type="GO" id="GO:0005886">
    <property type="term" value="C:plasma membrane"/>
    <property type="evidence" value="ECO:0007669"/>
    <property type="project" value="TreeGrafter"/>
</dbReference>
<keyword evidence="2" id="KW-0813">Transport</keyword>
<comment type="subcellular location">
    <subcellularLocation>
        <location evidence="1">Membrane</location>
        <topology evidence="1">Multi-pass membrane protein</topology>
    </subcellularLocation>
</comment>
<feature type="transmembrane region" description="Helical" evidence="7">
    <location>
        <begin position="344"/>
        <end position="365"/>
    </location>
</feature>
<feature type="transmembrane region" description="Helical" evidence="7">
    <location>
        <begin position="162"/>
        <end position="181"/>
    </location>
</feature>
<feature type="region of interest" description="Disordered" evidence="6">
    <location>
        <begin position="1"/>
        <end position="27"/>
    </location>
</feature>
<evidence type="ECO:0000256" key="7">
    <source>
        <dbReference type="SAM" id="Phobius"/>
    </source>
</evidence>
<feature type="transmembrane region" description="Helical" evidence="7">
    <location>
        <begin position="75"/>
        <end position="94"/>
    </location>
</feature>
<dbReference type="InterPro" id="IPR020846">
    <property type="entry name" value="MFS_dom"/>
</dbReference>
<feature type="transmembrane region" description="Helical" evidence="7">
    <location>
        <begin position="135"/>
        <end position="155"/>
    </location>
</feature>
<dbReference type="PROSITE" id="PS50850">
    <property type="entry name" value="MFS"/>
    <property type="match status" value="1"/>
</dbReference>
<name>A0A364KU50_TALAM</name>
<evidence type="ECO:0000256" key="6">
    <source>
        <dbReference type="SAM" id="MobiDB-lite"/>
    </source>
</evidence>
<dbReference type="PANTHER" id="PTHR23501">
    <property type="entry name" value="MAJOR FACILITATOR SUPERFAMILY"/>
    <property type="match status" value="1"/>
</dbReference>
<keyword evidence="4 7" id="KW-1133">Transmembrane helix</keyword>
<dbReference type="RefSeq" id="XP_040731575.1">
    <property type="nucleotide sequence ID" value="XM_040875287.1"/>
</dbReference>
<dbReference type="GO" id="GO:0022857">
    <property type="term" value="F:transmembrane transporter activity"/>
    <property type="evidence" value="ECO:0007669"/>
    <property type="project" value="InterPro"/>
</dbReference>
<feature type="compositionally biased region" description="Polar residues" evidence="6">
    <location>
        <begin position="15"/>
        <end position="27"/>
    </location>
</feature>
<keyword evidence="5 7" id="KW-0472">Membrane</keyword>
<evidence type="ECO:0000313" key="9">
    <source>
        <dbReference type="EMBL" id="RAO67059.1"/>
    </source>
</evidence>
<accession>A0A364KU50</accession>
<evidence type="ECO:0000259" key="8">
    <source>
        <dbReference type="PROSITE" id="PS50850"/>
    </source>
</evidence>
<feature type="transmembrane region" description="Helical" evidence="7">
    <location>
        <begin position="372"/>
        <end position="390"/>
    </location>
</feature>
<dbReference type="InterPro" id="IPR036259">
    <property type="entry name" value="MFS_trans_sf"/>
</dbReference>
<feature type="transmembrane region" description="Helical" evidence="7">
    <location>
        <begin position="106"/>
        <end position="129"/>
    </location>
</feature>
<dbReference type="SUPFAM" id="SSF103473">
    <property type="entry name" value="MFS general substrate transporter"/>
    <property type="match status" value="1"/>
</dbReference>
<organism evidence="9 10">
    <name type="scientific">Talaromyces amestolkiae</name>
    <dbReference type="NCBI Taxonomy" id="1196081"/>
    <lineage>
        <taxon>Eukaryota</taxon>
        <taxon>Fungi</taxon>
        <taxon>Dikarya</taxon>
        <taxon>Ascomycota</taxon>
        <taxon>Pezizomycotina</taxon>
        <taxon>Eurotiomycetes</taxon>
        <taxon>Eurotiomycetidae</taxon>
        <taxon>Eurotiales</taxon>
        <taxon>Trichocomaceae</taxon>
        <taxon>Talaromyces</taxon>
        <taxon>Talaromyces sect. Talaromyces</taxon>
    </lineage>
</organism>
<evidence type="ECO:0000256" key="5">
    <source>
        <dbReference type="ARBA" id="ARBA00023136"/>
    </source>
</evidence>
<feature type="transmembrane region" description="Helical" evidence="7">
    <location>
        <begin position="234"/>
        <end position="256"/>
    </location>
</feature>
<feature type="transmembrane region" description="Helical" evidence="7">
    <location>
        <begin position="193"/>
        <end position="213"/>
    </location>
</feature>
<protein>
    <recommendedName>
        <fullName evidence="8">Major facilitator superfamily (MFS) profile domain-containing protein</fullName>
    </recommendedName>
</protein>
<keyword evidence="10" id="KW-1185">Reference proteome</keyword>
<comment type="caution">
    <text evidence="9">The sequence shown here is derived from an EMBL/GenBank/DDBJ whole genome shotgun (WGS) entry which is preliminary data.</text>
</comment>
<feature type="transmembrane region" description="Helical" evidence="7">
    <location>
        <begin position="304"/>
        <end position="324"/>
    </location>
</feature>
<dbReference type="Pfam" id="PF07690">
    <property type="entry name" value="MFS_1"/>
    <property type="match status" value="1"/>
</dbReference>
<evidence type="ECO:0000256" key="4">
    <source>
        <dbReference type="ARBA" id="ARBA00022989"/>
    </source>
</evidence>
<dbReference type="PANTHER" id="PTHR23501:SF177">
    <property type="entry name" value="MAJOR FACILITATOR SUPERFAMILY (MFS) PROFILE DOMAIN-CONTAINING PROTEIN-RELATED"/>
    <property type="match status" value="1"/>
</dbReference>
<evidence type="ECO:0000256" key="2">
    <source>
        <dbReference type="ARBA" id="ARBA00022448"/>
    </source>
</evidence>
<proteinExistence type="predicted"/>
<dbReference type="AlphaFoldDB" id="A0A364KU50"/>
<dbReference type="Proteomes" id="UP000249363">
    <property type="component" value="Unassembled WGS sequence"/>
</dbReference>
<evidence type="ECO:0000313" key="10">
    <source>
        <dbReference type="Proteomes" id="UP000249363"/>
    </source>
</evidence>
<evidence type="ECO:0000256" key="1">
    <source>
        <dbReference type="ARBA" id="ARBA00004141"/>
    </source>
</evidence>
<dbReference type="InterPro" id="IPR011701">
    <property type="entry name" value="MFS"/>
</dbReference>
<feature type="transmembrane region" description="Helical" evidence="7">
    <location>
        <begin position="262"/>
        <end position="283"/>
    </location>
</feature>
<keyword evidence="3 7" id="KW-0812">Transmembrane</keyword>
<sequence length="539" mass="57360">MTESIALEERPVVHQTATSEEPTPANQNEASVTGIKFILLTLSIIFTIFLSALDSTIISTAIPSITAEFGNLNDVVWYSSAYSLTNTAFLSSWGKAYKYFPLKTSFLLAGVVFEIGNVICATATSSTAIVVGRAISGMGGAGIMSGAFIIIAVTAKPQYRAAYMGIVGVTFGCSGVVGPLLGGVLTDKASWRWCFWISLPIWATGATGILFSLRTTTANSEFTSASIREKLFQMDFTGSLLAAGSMICFVTAMHWGGATKPWLSVAVTGSLVASAILAGLFIVNERLMGKRAMVQARLLRNYTFVANLIYVFFLAGLYFPLLYSLPIQFQSIDNVSASQSGVRLIPLILGISIFTMISNALLSMYRVKHLPLTMLGAVVSTIGVGLIYSIDDATASTKKWFGYEIVTAIGVGLALQLPMIANQALVVTDDIPEATALTLFFENMGTTLFNAATEAAFTSSVVSSLKGVDSAAVIAAGASQLRKLFSGQELQEVLSSYLDGCRVSHILSLSCGGVATVVSLVMAAPVVRDYFLRRKSRAL</sequence>
<dbReference type="GeneID" id="63792287"/>
<reference evidence="9 10" key="1">
    <citation type="journal article" date="2017" name="Biotechnol. Biofuels">
        <title>Differential beta-glucosidase expression as a function of carbon source availability in Talaromyces amestolkiae: a genomic and proteomic approach.</title>
        <authorList>
            <person name="de Eugenio L.I."/>
            <person name="Mendez-Liter J.A."/>
            <person name="Nieto-Dominguez M."/>
            <person name="Alonso L."/>
            <person name="Gil-Munoz J."/>
            <person name="Barriuso J."/>
            <person name="Prieto A."/>
            <person name="Martinez M.J."/>
        </authorList>
    </citation>
    <scope>NUCLEOTIDE SEQUENCE [LARGE SCALE GENOMIC DNA]</scope>
    <source>
        <strain evidence="9 10">CIB</strain>
    </source>
</reference>
<evidence type="ECO:0000256" key="3">
    <source>
        <dbReference type="ARBA" id="ARBA00022692"/>
    </source>
</evidence>
<feature type="transmembrane region" description="Helical" evidence="7">
    <location>
        <begin position="37"/>
        <end position="63"/>
    </location>
</feature>
<dbReference type="CDD" id="cd17502">
    <property type="entry name" value="MFS_Azr1_MDR_like"/>
    <property type="match status" value="1"/>
</dbReference>